<proteinExistence type="predicted"/>
<evidence type="ECO:0000313" key="6">
    <source>
        <dbReference type="Proteomes" id="UP000813427"/>
    </source>
</evidence>
<dbReference type="Pfam" id="PF24809">
    <property type="entry name" value="DUF7708"/>
    <property type="match status" value="1"/>
</dbReference>
<feature type="chain" id="PRO_5035468536" description="NACHT domain-containing protein" evidence="2">
    <location>
        <begin position="26"/>
        <end position="308"/>
    </location>
</feature>
<dbReference type="InterPro" id="IPR056884">
    <property type="entry name" value="NPHP3-like_N"/>
</dbReference>
<comment type="caution">
    <text evidence="5">The sequence shown here is derived from an EMBL/GenBank/DDBJ whole genome shotgun (WGS) entry which is preliminary data.</text>
</comment>
<evidence type="ECO:0008006" key="7">
    <source>
        <dbReference type="Google" id="ProtNLM"/>
    </source>
</evidence>
<evidence type="ECO:0000259" key="4">
    <source>
        <dbReference type="Pfam" id="PF24883"/>
    </source>
</evidence>
<evidence type="ECO:0000256" key="1">
    <source>
        <dbReference type="ARBA" id="ARBA00022737"/>
    </source>
</evidence>
<dbReference type="PANTHER" id="PTHR10039">
    <property type="entry name" value="AMELOGENIN"/>
    <property type="match status" value="1"/>
</dbReference>
<evidence type="ECO:0000313" key="5">
    <source>
        <dbReference type="EMBL" id="KAH7233718.1"/>
    </source>
</evidence>
<dbReference type="Gene3D" id="3.40.50.300">
    <property type="entry name" value="P-loop containing nucleotide triphosphate hydrolases"/>
    <property type="match status" value="1"/>
</dbReference>
<dbReference type="InterPro" id="IPR056125">
    <property type="entry name" value="DUF7708"/>
</dbReference>
<dbReference type="AlphaFoldDB" id="A0A8K0W7M4"/>
<keyword evidence="2" id="KW-0732">Signal</keyword>
<feature type="domain" description="Nephrocystin 3-like N-terminal" evidence="4">
    <location>
        <begin position="173"/>
        <end position="297"/>
    </location>
</feature>
<gene>
    <name evidence="5" type="ORF">BKA59DRAFT_518153</name>
</gene>
<dbReference type="OrthoDB" id="163438at2759"/>
<feature type="signal peptide" evidence="2">
    <location>
        <begin position="1"/>
        <end position="25"/>
    </location>
</feature>
<accession>A0A8K0W7M4</accession>
<feature type="domain" description="DUF7708" evidence="3">
    <location>
        <begin position="5"/>
        <end position="118"/>
    </location>
</feature>
<name>A0A8K0W7M4_9HYPO</name>
<dbReference type="Proteomes" id="UP000813427">
    <property type="component" value="Unassembled WGS sequence"/>
</dbReference>
<dbReference type="SUPFAM" id="SSF52540">
    <property type="entry name" value="P-loop containing nucleoside triphosphate hydrolases"/>
    <property type="match status" value="1"/>
</dbReference>
<keyword evidence="6" id="KW-1185">Reference proteome</keyword>
<protein>
    <recommendedName>
        <fullName evidence="7">NACHT domain-containing protein</fullName>
    </recommendedName>
</protein>
<keyword evidence="1" id="KW-0677">Repeat</keyword>
<organism evidence="5 6">
    <name type="scientific">Fusarium tricinctum</name>
    <dbReference type="NCBI Taxonomy" id="61284"/>
    <lineage>
        <taxon>Eukaryota</taxon>
        <taxon>Fungi</taxon>
        <taxon>Dikarya</taxon>
        <taxon>Ascomycota</taxon>
        <taxon>Pezizomycotina</taxon>
        <taxon>Sordariomycetes</taxon>
        <taxon>Hypocreomycetidae</taxon>
        <taxon>Hypocreales</taxon>
        <taxon>Nectriaceae</taxon>
        <taxon>Fusarium</taxon>
        <taxon>Fusarium tricinctum species complex</taxon>
    </lineage>
</organism>
<reference evidence="5" key="1">
    <citation type="journal article" date="2021" name="Nat. Commun.">
        <title>Genetic determinants of endophytism in the Arabidopsis root mycobiome.</title>
        <authorList>
            <person name="Mesny F."/>
            <person name="Miyauchi S."/>
            <person name="Thiergart T."/>
            <person name="Pickel B."/>
            <person name="Atanasova L."/>
            <person name="Karlsson M."/>
            <person name="Huettel B."/>
            <person name="Barry K.W."/>
            <person name="Haridas S."/>
            <person name="Chen C."/>
            <person name="Bauer D."/>
            <person name="Andreopoulos W."/>
            <person name="Pangilinan J."/>
            <person name="LaButti K."/>
            <person name="Riley R."/>
            <person name="Lipzen A."/>
            <person name="Clum A."/>
            <person name="Drula E."/>
            <person name="Henrissat B."/>
            <person name="Kohler A."/>
            <person name="Grigoriev I.V."/>
            <person name="Martin F.M."/>
            <person name="Hacquard S."/>
        </authorList>
    </citation>
    <scope>NUCLEOTIDE SEQUENCE</scope>
    <source>
        <strain evidence="5">MPI-SDFR-AT-0068</strain>
    </source>
</reference>
<dbReference type="InterPro" id="IPR027417">
    <property type="entry name" value="P-loop_NTPase"/>
</dbReference>
<dbReference type="EMBL" id="JAGPXF010000008">
    <property type="protein sequence ID" value="KAH7233718.1"/>
    <property type="molecule type" value="Genomic_DNA"/>
</dbReference>
<evidence type="ECO:0000256" key="2">
    <source>
        <dbReference type="SAM" id="SignalP"/>
    </source>
</evidence>
<sequence>MSWFRSVVWAPLKLVLLVLEKRDRGFERLGSYLTALVDALPRYNIYGEYFRNNTILQRALGNVYVSYIDFCLRAARYWESDGLVSSFKSISTSFDQQFHDIFVTINRSRDEIEKTVAAVSLLYVQGVKHITTELRETGIVQWRSEQRTKTLKWLSPIEIEQDNTTISKQWVQGTSEWILQTTKYTQWFEGQSEHEPLQILWLRGGVGSGKTFLAHFIAQTLASTNCNVLQYYFSAKQELGIRRTQMSFIRTILYQALVNTSLDTTSTLEALNRIRKISEKSEAQSPKKLWNELFRLVQGQAHPDIPRY</sequence>
<dbReference type="Pfam" id="PF24883">
    <property type="entry name" value="NPHP3_N"/>
    <property type="match status" value="1"/>
</dbReference>
<evidence type="ECO:0000259" key="3">
    <source>
        <dbReference type="Pfam" id="PF24809"/>
    </source>
</evidence>